<evidence type="ECO:0000256" key="4">
    <source>
        <dbReference type="ARBA" id="ARBA00022827"/>
    </source>
</evidence>
<dbReference type="SMART" id="SM00450">
    <property type="entry name" value="RHOD"/>
    <property type="match status" value="1"/>
</dbReference>
<dbReference type="Pfam" id="PF00581">
    <property type="entry name" value="Rhodanese"/>
    <property type="match status" value="1"/>
</dbReference>
<organism evidence="8 9">
    <name type="scientific">Cyclostephanos tholiformis</name>
    <dbReference type="NCBI Taxonomy" id="382380"/>
    <lineage>
        <taxon>Eukaryota</taxon>
        <taxon>Sar</taxon>
        <taxon>Stramenopiles</taxon>
        <taxon>Ochrophyta</taxon>
        <taxon>Bacillariophyta</taxon>
        <taxon>Coscinodiscophyceae</taxon>
        <taxon>Thalassiosirophycidae</taxon>
        <taxon>Stephanodiscales</taxon>
        <taxon>Stephanodiscaceae</taxon>
        <taxon>Cyclostephanos</taxon>
    </lineage>
</organism>
<dbReference type="Gene3D" id="3.40.250.10">
    <property type="entry name" value="Rhodanese-like domain"/>
    <property type="match status" value="1"/>
</dbReference>
<dbReference type="Pfam" id="PF02852">
    <property type="entry name" value="Pyr_redox_dim"/>
    <property type="match status" value="1"/>
</dbReference>
<dbReference type="InterPro" id="IPR036873">
    <property type="entry name" value="Rhodanese-like_dom_sf"/>
</dbReference>
<dbReference type="PRINTS" id="PR00411">
    <property type="entry name" value="PNDRDTASEI"/>
</dbReference>
<dbReference type="SUPFAM" id="SSF55424">
    <property type="entry name" value="FAD/NAD-linked reductases, dimerisation (C-terminal) domain"/>
    <property type="match status" value="1"/>
</dbReference>
<protein>
    <recommendedName>
        <fullName evidence="7">Rhodanese domain-containing protein</fullName>
    </recommendedName>
</protein>
<reference evidence="8 9" key="1">
    <citation type="submission" date="2024-10" db="EMBL/GenBank/DDBJ databases">
        <title>Updated reference genomes for cyclostephanoid diatoms.</title>
        <authorList>
            <person name="Roberts W.R."/>
            <person name="Alverson A.J."/>
        </authorList>
    </citation>
    <scope>NUCLEOTIDE SEQUENCE [LARGE SCALE GENOMIC DNA]</scope>
    <source>
        <strain evidence="8 9">AJA228-03</strain>
    </source>
</reference>
<dbReference type="PROSITE" id="PS51257">
    <property type="entry name" value="PROKAR_LIPOPROTEIN"/>
    <property type="match status" value="1"/>
</dbReference>
<keyword evidence="9" id="KW-1185">Reference proteome</keyword>
<comment type="cofactor">
    <cofactor evidence="1">
        <name>FAD</name>
        <dbReference type="ChEBI" id="CHEBI:57692"/>
    </cofactor>
</comment>
<dbReference type="PROSITE" id="PS50206">
    <property type="entry name" value="RHODANESE_3"/>
    <property type="match status" value="1"/>
</dbReference>
<evidence type="ECO:0000256" key="1">
    <source>
        <dbReference type="ARBA" id="ARBA00001974"/>
    </source>
</evidence>
<keyword evidence="6" id="KW-0676">Redox-active center</keyword>
<dbReference type="PANTHER" id="PTHR43429">
    <property type="entry name" value="PYRIDINE NUCLEOTIDE-DISULFIDE OXIDOREDUCTASE DOMAIN-CONTAINING"/>
    <property type="match status" value="1"/>
</dbReference>
<dbReference type="InterPro" id="IPR016156">
    <property type="entry name" value="FAD/NAD-linked_Rdtase_dimer_sf"/>
</dbReference>
<evidence type="ECO:0000313" key="9">
    <source>
        <dbReference type="Proteomes" id="UP001530377"/>
    </source>
</evidence>
<dbReference type="InterPro" id="IPR023753">
    <property type="entry name" value="FAD/NAD-binding_dom"/>
</dbReference>
<dbReference type="PRINTS" id="PR00368">
    <property type="entry name" value="FADPNR"/>
</dbReference>
<dbReference type="Proteomes" id="UP001530377">
    <property type="component" value="Unassembled WGS sequence"/>
</dbReference>
<evidence type="ECO:0000313" key="8">
    <source>
        <dbReference type="EMBL" id="KAL3827358.1"/>
    </source>
</evidence>
<dbReference type="GO" id="GO:0016491">
    <property type="term" value="F:oxidoreductase activity"/>
    <property type="evidence" value="ECO:0007669"/>
    <property type="project" value="UniProtKB-KW"/>
</dbReference>
<gene>
    <name evidence="8" type="ORF">ACHAXA_003092</name>
</gene>
<feature type="domain" description="Rhodanese" evidence="7">
    <location>
        <begin position="506"/>
        <end position="594"/>
    </location>
</feature>
<accession>A0ABD3SSY2</accession>
<dbReference type="InterPro" id="IPR001763">
    <property type="entry name" value="Rhodanese-like_dom"/>
</dbReference>
<proteinExistence type="inferred from homology"/>
<dbReference type="InterPro" id="IPR036188">
    <property type="entry name" value="FAD/NAD-bd_sf"/>
</dbReference>
<dbReference type="SUPFAM" id="SSF51905">
    <property type="entry name" value="FAD/NAD(P)-binding domain"/>
    <property type="match status" value="2"/>
</dbReference>
<name>A0ABD3SSY2_9STRA</name>
<keyword evidence="5" id="KW-0560">Oxidoreductase</keyword>
<keyword evidence="4" id="KW-0274">FAD</keyword>
<evidence type="ECO:0000256" key="2">
    <source>
        <dbReference type="ARBA" id="ARBA00009130"/>
    </source>
</evidence>
<dbReference type="PANTHER" id="PTHR43429:SF1">
    <property type="entry name" value="NAD(P)H SULFUR OXIDOREDUCTASE (COA-DEPENDENT)"/>
    <property type="match status" value="1"/>
</dbReference>
<comment type="caution">
    <text evidence="8">The sequence shown here is derived from an EMBL/GenBank/DDBJ whole genome shotgun (WGS) entry which is preliminary data.</text>
</comment>
<dbReference type="SUPFAM" id="SSF52821">
    <property type="entry name" value="Rhodanese/Cell cycle control phosphatase"/>
    <property type="match status" value="1"/>
</dbReference>
<dbReference type="Pfam" id="PF07992">
    <property type="entry name" value="Pyr_redox_2"/>
    <property type="match status" value="1"/>
</dbReference>
<evidence type="ECO:0000256" key="6">
    <source>
        <dbReference type="ARBA" id="ARBA00023284"/>
    </source>
</evidence>
<keyword evidence="3" id="KW-0285">Flavoprotein</keyword>
<dbReference type="InterPro" id="IPR050260">
    <property type="entry name" value="FAD-bd_OxRdtase"/>
</dbReference>
<dbReference type="InterPro" id="IPR004099">
    <property type="entry name" value="Pyr_nucl-diS_OxRdtase_dimer"/>
</dbReference>
<dbReference type="EMBL" id="JALLPB020000004">
    <property type="protein sequence ID" value="KAL3827358.1"/>
    <property type="molecule type" value="Genomic_DNA"/>
</dbReference>
<evidence type="ECO:0000256" key="3">
    <source>
        <dbReference type="ARBA" id="ARBA00022630"/>
    </source>
</evidence>
<evidence type="ECO:0000259" key="7">
    <source>
        <dbReference type="PROSITE" id="PS50206"/>
    </source>
</evidence>
<sequence>MKITTMTNTQRNVSKKGQKIVIIGGVAGGASCATRSRRLDESAEILLLQPDVSFASCGMPYFIGGEITDRNQMAVQTPASLSSTFNIDVRVNTRVISIDTENKTISAIDETYPKSGFTTKYDQLVIAVGSEPLRPPIPGINRDGLFVLRNLQDMDAIVSWISNLSAKCATCSQYQSGSLNSTMHAVVAGAGFIGLEMVEQLIRRGLQVTVVEMLPQILSPFDVEMAAIIEEDLCRRGVAVVTGDGIQEFLPSNKIDGDDPSTVVKLISGRTLPPAQITILGLGVRPDTKVAREAGIQCTERGHIIVDEYLRTNKPDVWAAGDAIEVLNPIAGNGIKWAVPLAGPANRQGRMIADNIFGMNRKFMGTYAASIVRVFDLVAACVGMNEKMLSSANIPHQAVHVHPGSHASYFPGAKSLNLKVVFNPTTGAILGAQAVGEDGVDKRIDVISTSMQGGLSVGDLADLELCYAPPVGSAKDPVNIAGMAAQNLLDGLVEQIDWKELSRVASLPGVLVLDVRNASEIVNDGVLIEGAINIPLKDLRKRFGEISPDAKRIIVSCKSGQRAYYATRILQQVGKFEKVENLSGAWKTYSAISSLEKHP</sequence>
<dbReference type="Gene3D" id="3.50.50.60">
    <property type="entry name" value="FAD/NAD(P)-binding domain"/>
    <property type="match status" value="2"/>
</dbReference>
<comment type="similarity">
    <text evidence="2">Belongs to the class-III pyridine nucleotide-disulfide oxidoreductase family.</text>
</comment>
<evidence type="ECO:0000256" key="5">
    <source>
        <dbReference type="ARBA" id="ARBA00023002"/>
    </source>
</evidence>
<dbReference type="AlphaFoldDB" id="A0ABD3SSY2"/>